<protein>
    <submittedName>
        <fullName evidence="4">DEBR0S3_00452g1_1</fullName>
    </submittedName>
</protein>
<dbReference type="PANTHER" id="PTHR36819:SF1">
    <property type="entry name" value="REGULATOR OF PHOSPHOLIPASE D SRF1"/>
    <property type="match status" value="1"/>
</dbReference>
<keyword evidence="2" id="KW-0472">Membrane</keyword>
<evidence type="ECO:0000256" key="1">
    <source>
        <dbReference type="SAM" id="MobiDB-lite"/>
    </source>
</evidence>
<feature type="transmembrane region" description="Helical" evidence="2">
    <location>
        <begin position="413"/>
        <end position="437"/>
    </location>
</feature>
<feature type="compositionally biased region" description="Basic and acidic residues" evidence="1">
    <location>
        <begin position="10"/>
        <end position="22"/>
    </location>
</feature>
<dbReference type="Proteomes" id="UP000478008">
    <property type="component" value="Unassembled WGS sequence"/>
</dbReference>
<evidence type="ECO:0000313" key="3">
    <source>
        <dbReference type="EMBL" id="KAF6014715.1"/>
    </source>
</evidence>
<gene>
    <name evidence="4" type="ORF">DEBR0S3_00452G</name>
    <name evidence="3" type="ORF">HII12_001131</name>
</gene>
<reference evidence="4 5" key="1">
    <citation type="submission" date="2019-07" db="EMBL/GenBank/DDBJ databases">
        <authorList>
            <person name="Friedrich A."/>
            <person name="Schacherer J."/>
        </authorList>
    </citation>
    <scope>NUCLEOTIDE SEQUENCE [LARGE SCALE GENOMIC DNA]</scope>
</reference>
<sequence length="447" mass="50401">MSLLQNGNPSDDKISVEQENEGRLPSVNAMIIEKPQKAAEGHVQRMILGPKRSIDAISNNIRIEQLHTRNGYVGSPNVVDHVHNIISKGSRYFNNGTTSKTVQPVPMYVLERLAKSSDKPYEKGQEEADNVKNLNGFVKLDTIHQGNNDPFIQTFKNDTNASKWRDFLGTVAIPSLKSEQGETTGSNTILDGYRLDDKWKGESRLVRCFQKSSTLSSADYDSFKESYDLESNDSDDHGSISHNKRRHVHMSAKERRQHYKERARYWIQENRKNWKPRLVESLLSNAYVPLAFRLITLALTVITLGLGGNLVKLGTHKGNSISPSPVMTVCVQSIAVFYILYTTYDEFTSQPLGLRNPTAKIRLILLDLLFIIFNSADLGLAYQELFDSSGICQSTSTEDLPITRGTICDRQRVLTAFLFLILVSWCVTFTIGVFRVVHVVTDARNRN</sequence>
<organism evidence="4 5">
    <name type="scientific">Dekkera bruxellensis</name>
    <name type="common">Brettanomyces custersii</name>
    <dbReference type="NCBI Taxonomy" id="5007"/>
    <lineage>
        <taxon>Eukaryota</taxon>
        <taxon>Fungi</taxon>
        <taxon>Dikarya</taxon>
        <taxon>Ascomycota</taxon>
        <taxon>Saccharomycotina</taxon>
        <taxon>Pichiomycetes</taxon>
        <taxon>Pichiales</taxon>
        <taxon>Pichiaceae</taxon>
        <taxon>Brettanomyces</taxon>
    </lineage>
</organism>
<feature type="transmembrane region" description="Helical" evidence="2">
    <location>
        <begin position="323"/>
        <end position="341"/>
    </location>
</feature>
<keyword evidence="2" id="KW-1133">Transmembrane helix</keyword>
<accession>A0A3F2Y7D8</accession>
<dbReference type="AlphaFoldDB" id="A0A3F2Y7D8"/>
<reference evidence="3 6" key="2">
    <citation type="journal article" date="2020" name="Appl. Microbiol. Biotechnol.">
        <title>Targeted gene deletion in Brettanomyces bruxellensis with an expression-free CRISPR-Cas9 system.</title>
        <authorList>
            <person name="Varela C."/>
            <person name="Bartel C."/>
            <person name="Onetto C."/>
            <person name="Borneman A."/>
        </authorList>
    </citation>
    <scope>NUCLEOTIDE SEQUENCE [LARGE SCALE GENOMIC DNA]</scope>
    <source>
        <strain evidence="3 6">AWRI1613</strain>
    </source>
</reference>
<feature type="region of interest" description="Disordered" evidence="1">
    <location>
        <begin position="230"/>
        <end position="254"/>
    </location>
</feature>
<dbReference type="Proteomes" id="UP000568158">
    <property type="component" value="Unassembled WGS sequence"/>
</dbReference>
<evidence type="ECO:0000313" key="6">
    <source>
        <dbReference type="Proteomes" id="UP000568158"/>
    </source>
</evidence>
<evidence type="ECO:0000256" key="2">
    <source>
        <dbReference type="SAM" id="Phobius"/>
    </source>
</evidence>
<name>A0A3F2Y7D8_DEKBR</name>
<keyword evidence="5" id="KW-1185">Reference proteome</keyword>
<feature type="transmembrane region" description="Helical" evidence="2">
    <location>
        <begin position="290"/>
        <end position="311"/>
    </location>
</feature>
<dbReference type="PANTHER" id="PTHR36819">
    <property type="entry name" value="REGULATOR OF PHOSPHOLIPASE D SRF1"/>
    <property type="match status" value="1"/>
</dbReference>
<evidence type="ECO:0000313" key="5">
    <source>
        <dbReference type="Proteomes" id="UP000478008"/>
    </source>
</evidence>
<dbReference type="EMBL" id="JABCYN010000012">
    <property type="protein sequence ID" value="KAF6014715.1"/>
    <property type="molecule type" value="Genomic_DNA"/>
</dbReference>
<evidence type="ECO:0000313" key="4">
    <source>
        <dbReference type="EMBL" id="VUG18022.1"/>
    </source>
</evidence>
<proteinExistence type="predicted"/>
<dbReference type="EMBL" id="CABFWN010000003">
    <property type="protein sequence ID" value="VUG18022.1"/>
    <property type="molecule type" value="Genomic_DNA"/>
</dbReference>
<dbReference type="GO" id="GO:0071944">
    <property type="term" value="C:cell periphery"/>
    <property type="evidence" value="ECO:0007669"/>
    <property type="project" value="TreeGrafter"/>
</dbReference>
<keyword evidence="2" id="KW-0812">Transmembrane</keyword>
<dbReference type="GO" id="GO:0000324">
    <property type="term" value="C:fungal-type vacuole"/>
    <property type="evidence" value="ECO:0007669"/>
    <property type="project" value="TreeGrafter"/>
</dbReference>
<dbReference type="InterPro" id="IPR037737">
    <property type="entry name" value="Srf1"/>
</dbReference>
<feature type="region of interest" description="Disordered" evidence="1">
    <location>
        <begin position="1"/>
        <end position="22"/>
    </location>
</feature>
<feature type="compositionally biased region" description="Basic residues" evidence="1">
    <location>
        <begin position="242"/>
        <end position="254"/>
    </location>
</feature>